<gene>
    <name evidence="5" type="ORF">CAOG_003551</name>
</gene>
<dbReference type="Gene3D" id="1.10.950.10">
    <property type="entry name" value="Villin headpiece domain"/>
    <property type="match status" value="1"/>
</dbReference>
<feature type="compositionally biased region" description="Polar residues" evidence="2">
    <location>
        <begin position="1080"/>
        <end position="1104"/>
    </location>
</feature>
<dbReference type="Proteomes" id="UP000008743">
    <property type="component" value="Unassembled WGS sequence"/>
</dbReference>
<feature type="compositionally biased region" description="Low complexity" evidence="2">
    <location>
        <begin position="1291"/>
        <end position="1304"/>
    </location>
</feature>
<feature type="compositionally biased region" description="Polar residues" evidence="2">
    <location>
        <begin position="450"/>
        <end position="462"/>
    </location>
</feature>
<feature type="compositionally biased region" description="Basic and acidic residues" evidence="2">
    <location>
        <begin position="1013"/>
        <end position="1025"/>
    </location>
</feature>
<feature type="compositionally biased region" description="Low complexity" evidence="2">
    <location>
        <begin position="664"/>
        <end position="673"/>
    </location>
</feature>
<dbReference type="RefSeq" id="XP_004363279.1">
    <property type="nucleotide sequence ID" value="XM_004363222.1"/>
</dbReference>
<feature type="region of interest" description="Disordered" evidence="2">
    <location>
        <begin position="777"/>
        <end position="1035"/>
    </location>
</feature>
<feature type="domain" description="HP" evidence="4">
    <location>
        <begin position="1397"/>
        <end position="1458"/>
    </location>
</feature>
<dbReference type="SMART" id="SM00233">
    <property type="entry name" value="PH"/>
    <property type="match status" value="1"/>
</dbReference>
<dbReference type="PROSITE" id="PS51089">
    <property type="entry name" value="HP"/>
    <property type="match status" value="1"/>
</dbReference>
<dbReference type="PANTHER" id="PTHR23175">
    <property type="entry name" value="PDZ DOMAIN-CONTAINING PROTEIN"/>
    <property type="match status" value="1"/>
</dbReference>
<evidence type="ECO:0000256" key="1">
    <source>
        <dbReference type="SAM" id="Coils"/>
    </source>
</evidence>
<feature type="region of interest" description="Disordered" evidence="2">
    <location>
        <begin position="1"/>
        <end position="91"/>
    </location>
</feature>
<feature type="compositionally biased region" description="Low complexity" evidence="2">
    <location>
        <begin position="870"/>
        <end position="881"/>
    </location>
</feature>
<feature type="region of interest" description="Disordered" evidence="2">
    <location>
        <begin position="110"/>
        <end position="166"/>
    </location>
</feature>
<feature type="compositionally biased region" description="Polar residues" evidence="2">
    <location>
        <begin position="110"/>
        <end position="120"/>
    </location>
</feature>
<keyword evidence="1" id="KW-0175">Coiled coil</keyword>
<feature type="coiled-coil region" evidence="1">
    <location>
        <begin position="1193"/>
        <end position="1252"/>
    </location>
</feature>
<feature type="compositionally biased region" description="Low complexity" evidence="2">
    <location>
        <begin position="623"/>
        <end position="646"/>
    </location>
</feature>
<dbReference type="Pfam" id="PF15410">
    <property type="entry name" value="PH_9"/>
    <property type="match status" value="1"/>
</dbReference>
<dbReference type="InterPro" id="IPR001605">
    <property type="entry name" value="PH_dom-spectrin-type"/>
</dbReference>
<feature type="compositionally biased region" description="Low complexity" evidence="2">
    <location>
        <begin position="543"/>
        <end position="566"/>
    </location>
</feature>
<dbReference type="PRINTS" id="PR00683">
    <property type="entry name" value="SPECTRINPH"/>
</dbReference>
<dbReference type="SMART" id="SM00153">
    <property type="entry name" value="VHP"/>
    <property type="match status" value="1"/>
</dbReference>
<dbReference type="GO" id="GO:0003779">
    <property type="term" value="F:actin binding"/>
    <property type="evidence" value="ECO:0007669"/>
    <property type="project" value="InterPro"/>
</dbReference>
<dbReference type="Pfam" id="PF02209">
    <property type="entry name" value="VHP"/>
    <property type="match status" value="1"/>
</dbReference>
<evidence type="ECO:0000313" key="6">
    <source>
        <dbReference type="Proteomes" id="UP000008743"/>
    </source>
</evidence>
<dbReference type="EMBL" id="KE346364">
    <property type="protein sequence ID" value="KJE92629.1"/>
    <property type="molecule type" value="Genomic_DNA"/>
</dbReference>
<feature type="compositionally biased region" description="Low complexity" evidence="2">
    <location>
        <begin position="7"/>
        <end position="54"/>
    </location>
</feature>
<dbReference type="InterPro" id="IPR001849">
    <property type="entry name" value="PH_domain"/>
</dbReference>
<dbReference type="OMA" id="SMASIEM"/>
<accession>A0A0D2X2I7</accession>
<proteinExistence type="predicted"/>
<evidence type="ECO:0000256" key="2">
    <source>
        <dbReference type="SAM" id="MobiDB-lite"/>
    </source>
</evidence>
<dbReference type="GO" id="GO:0007010">
    <property type="term" value="P:cytoskeleton organization"/>
    <property type="evidence" value="ECO:0007669"/>
    <property type="project" value="InterPro"/>
</dbReference>
<dbReference type="InterPro" id="IPR011993">
    <property type="entry name" value="PH-like_dom_sf"/>
</dbReference>
<evidence type="ECO:0000259" key="3">
    <source>
        <dbReference type="PROSITE" id="PS50003"/>
    </source>
</evidence>
<feature type="compositionally biased region" description="Low complexity" evidence="2">
    <location>
        <begin position="125"/>
        <end position="146"/>
    </location>
</feature>
<feature type="compositionally biased region" description="Low complexity" evidence="2">
    <location>
        <begin position="780"/>
        <end position="790"/>
    </location>
</feature>
<sequence length="1458" mass="151302">MSDSTHESSATAAAAAAATESASTQATAAAAAAAAAAASEASSSSNNSSSSTTTAPPPPHRPASGSSASAAVDKLASSSVSSSPASSPRLGKRMVVPNAALLASQTSINSVDSTDDNINGPNADAASIGSASAGNTTTTTTTTTNGNGNGNGTGSGTSTPPTRKQSGMQLVNSVIARSSLSAQSAAVVKPAPVQTASPVGGASAASVNSAAAAATAASASASGADGSSIRDRTASDVSSRSSSSKDQSAAGAAAGAVDGSGADAGGDAHSKSSNPDVLEGYLHRKLVMEGGKKSKDRSWNKLYFTLKGNELAAYKDHYAPKLDPTKRKDAAPLRVLDVSQCVAEIAYSYRKRPNVFSVSTVQGEHYLLQAFDQNDMLAWVKRLHEIVSEASDVMVSIMNKKALVESERHQKLKKADSIGSDLDNVGKLTKASSIEALAAEETDAPAPPSRTISRNPNDNATDNADEESERQKKISTLQSRLTEVKGKLSQKERDLAGLDEQEVAREHFQKRASRIILQAIETDSDSEDTNEADAEPIYETMETSRATPAAAAVAKPVSKAPAARPAIAEELYEAPSDNADDDIYETPTVATSAASDDMYVTTDEPRARTQSQATRPKMPLPFAATAAATAAAAAAPAAAPAPATSAADEDMYVTTDVPEPKPNAKPAAPAPAAQDDLYITADETSAPPPKVSAASAAILARSKPKPASAAPPATAAADDEDMYVTTDEPAPKQAAPSAASAAILARSQKKPTPAPAAAEDLYIVADEPARDDDEYLELEPAPAVAPPSSARPKMPLPTTTAHEEDMYVTSDEPPPLPSTRGRPPLQVPAAAAEDGDIYVTSDEPAPASTVRPRMPLPSESGDMYITTDVAAPAAPGSAPSSKMSVRPRMPLPFNRVDVEKPAPVPTTPPAVSSPGYHDDEGIYETLDTLSGKPLSSAVSTPAPAATEVAAAVSAKAEEAAAAAAAEEEEEAPPTPPARQAVAPPQPEVEATPPAVLPRTASVAAASKPAAKPLDAKDSKVAEPEAHAAPVVAVPRRPAELPVVTLVVERNPRSDDGGYADPRESMASIEMPASDYAALLTTPNQNGADGESSSRSKSPIYSQVNKHPRHDEHPELGQALELANGRVKALEDENELLRLQLAARPARDVDATFAFREELLSLRGFAERSAVENVAREARDAASTKRTHQIEMDARQHEVENVQLKARITDLELKLKSLEEQRKHLESVTATERGKLLAQVAELEAKVEQSSKRTFTGSRIANARSEVISAASSPSGSTSTSAVRRPGAGLVRAPSDASSRAPASSSDKRTESTGAASSSSSSPAATEPGKLPRATATTGSTLDANKFVRTATSPAIVTGAATTDTAKATPRPVPGASNGAARVSGGFRPKSEIDSDVFKPDKTYSYQELVKKPFGVNEAMMEHYLSDAEFQELFECTKSEFSKQPKWKQLERKKALRLF</sequence>
<dbReference type="OrthoDB" id="5865767at2759"/>
<dbReference type="STRING" id="595528.A0A0D2X2I7"/>
<feature type="region of interest" description="Disordered" evidence="2">
    <location>
        <begin position="1266"/>
        <end position="1341"/>
    </location>
</feature>
<dbReference type="PANTHER" id="PTHR23175:SF23">
    <property type="entry name" value="PDZ DOMAIN-CONTAINING PROTEIN"/>
    <property type="match status" value="1"/>
</dbReference>
<protein>
    <recommendedName>
        <fullName evidence="7">PH domain-containing protein</fullName>
    </recommendedName>
</protein>
<feature type="compositionally biased region" description="Low complexity" evidence="2">
    <location>
        <begin position="62"/>
        <end position="87"/>
    </location>
</feature>
<keyword evidence="6" id="KW-1185">Reference proteome</keyword>
<feature type="region of interest" description="Disordered" evidence="2">
    <location>
        <begin position="1079"/>
        <end position="1110"/>
    </location>
</feature>
<dbReference type="InterPro" id="IPR036886">
    <property type="entry name" value="Villin_headpiece_dom_sf"/>
</dbReference>
<feature type="compositionally biased region" description="Low complexity" evidence="2">
    <location>
        <begin position="1311"/>
        <end position="1328"/>
    </location>
</feature>
<dbReference type="CDD" id="cd10571">
    <property type="entry name" value="PH_beta_spectrin"/>
    <property type="match status" value="1"/>
</dbReference>
<feature type="compositionally biased region" description="Low complexity" evidence="2">
    <location>
        <begin position="731"/>
        <end position="746"/>
    </location>
</feature>
<dbReference type="SUPFAM" id="SSF50729">
    <property type="entry name" value="PH domain-like"/>
    <property type="match status" value="1"/>
</dbReference>
<dbReference type="InParanoid" id="A0A0D2X2I7"/>
<name>A0A0D2X2I7_CAPO3</name>
<feature type="compositionally biased region" description="Low complexity" evidence="2">
    <location>
        <begin position="1268"/>
        <end position="1281"/>
    </location>
</feature>
<dbReference type="InterPro" id="IPR003128">
    <property type="entry name" value="Villin_headpiece"/>
</dbReference>
<evidence type="ECO:0008006" key="7">
    <source>
        <dbReference type="Google" id="ProtNLM"/>
    </source>
</evidence>
<reference evidence="6" key="1">
    <citation type="submission" date="2011-02" db="EMBL/GenBank/DDBJ databases">
        <title>The Genome Sequence of Capsaspora owczarzaki ATCC 30864.</title>
        <authorList>
            <person name="Russ C."/>
            <person name="Cuomo C."/>
            <person name="Burger G."/>
            <person name="Gray M.W."/>
            <person name="Holland P.W.H."/>
            <person name="King N."/>
            <person name="Lang F.B.F."/>
            <person name="Roger A.J."/>
            <person name="Ruiz-Trillo I."/>
            <person name="Young S.K."/>
            <person name="Zeng Q."/>
            <person name="Gargeya S."/>
            <person name="Alvarado L."/>
            <person name="Berlin A."/>
            <person name="Chapman S.B."/>
            <person name="Chen Z."/>
            <person name="Freedman E."/>
            <person name="Gellesch M."/>
            <person name="Goldberg J."/>
            <person name="Griggs A."/>
            <person name="Gujja S."/>
            <person name="Heilman E."/>
            <person name="Heiman D."/>
            <person name="Howarth C."/>
            <person name="Mehta T."/>
            <person name="Neiman D."/>
            <person name="Pearson M."/>
            <person name="Roberts A."/>
            <person name="Saif S."/>
            <person name="Shea T."/>
            <person name="Shenoy N."/>
            <person name="Sisk P."/>
            <person name="Stolte C."/>
            <person name="Sykes S."/>
            <person name="White J."/>
            <person name="Yandava C."/>
            <person name="Haas B."/>
            <person name="Nusbaum C."/>
            <person name="Birren B."/>
        </authorList>
    </citation>
    <scope>NUCLEOTIDE SEQUENCE</scope>
    <source>
        <strain evidence="6">ATCC 30864</strain>
    </source>
</reference>
<organism evidence="5 6">
    <name type="scientific">Capsaspora owczarzaki (strain ATCC 30864)</name>
    <dbReference type="NCBI Taxonomy" id="595528"/>
    <lineage>
        <taxon>Eukaryota</taxon>
        <taxon>Filasterea</taxon>
        <taxon>Capsaspora</taxon>
    </lineage>
</organism>
<feature type="domain" description="PH" evidence="3">
    <location>
        <begin position="275"/>
        <end position="388"/>
    </location>
</feature>
<dbReference type="GO" id="GO:0005543">
    <property type="term" value="F:phospholipid binding"/>
    <property type="evidence" value="ECO:0007669"/>
    <property type="project" value="InterPro"/>
</dbReference>
<dbReference type="PROSITE" id="PS50003">
    <property type="entry name" value="PH_DOMAIN"/>
    <property type="match status" value="1"/>
</dbReference>
<feature type="region of interest" description="Disordered" evidence="2">
    <location>
        <begin position="1364"/>
        <end position="1393"/>
    </location>
</feature>
<evidence type="ECO:0000313" key="5">
    <source>
        <dbReference type="EMBL" id="KJE92629.1"/>
    </source>
</evidence>
<feature type="region of interest" description="Disordered" evidence="2">
    <location>
        <begin position="438"/>
        <end position="474"/>
    </location>
</feature>
<feature type="compositionally biased region" description="Low complexity" evidence="2">
    <location>
        <begin position="691"/>
        <end position="716"/>
    </location>
</feature>
<feature type="compositionally biased region" description="Low complexity" evidence="2">
    <location>
        <begin position="1026"/>
        <end position="1035"/>
    </location>
</feature>
<feature type="compositionally biased region" description="Low complexity" evidence="2">
    <location>
        <begin position="936"/>
        <end position="964"/>
    </location>
</feature>
<feature type="region of interest" description="Disordered" evidence="2">
    <location>
        <begin position="219"/>
        <end position="276"/>
    </location>
</feature>
<feature type="compositionally biased region" description="Low complexity" evidence="2">
    <location>
        <begin position="235"/>
        <end position="273"/>
    </location>
</feature>
<dbReference type="Gene3D" id="2.30.29.30">
    <property type="entry name" value="Pleckstrin-homology domain (PH domain)/Phosphotyrosine-binding domain (PTB)"/>
    <property type="match status" value="1"/>
</dbReference>
<feature type="region of interest" description="Disordered" evidence="2">
    <location>
        <begin position="540"/>
        <end position="760"/>
    </location>
</feature>
<evidence type="ECO:0000259" key="4">
    <source>
        <dbReference type="PROSITE" id="PS51089"/>
    </source>
</evidence>
<feature type="coiled-coil region" evidence="1">
    <location>
        <begin position="474"/>
        <end position="501"/>
    </location>
</feature>
<dbReference type="eggNOG" id="KOG4407">
    <property type="taxonomic scope" value="Eukaryota"/>
</dbReference>
<dbReference type="InterPro" id="IPR041681">
    <property type="entry name" value="PH_9"/>
</dbReference>
<feature type="compositionally biased region" description="Low complexity" evidence="2">
    <location>
        <begin position="1000"/>
        <end position="1012"/>
    </location>
</feature>
<dbReference type="SUPFAM" id="SSF47050">
    <property type="entry name" value="VHP, Villin headpiece domain"/>
    <property type="match status" value="1"/>
</dbReference>